<reference evidence="1" key="1">
    <citation type="journal article" date="2015" name="Nature">
        <title>Complex archaea that bridge the gap between prokaryotes and eukaryotes.</title>
        <authorList>
            <person name="Spang A."/>
            <person name="Saw J.H."/>
            <person name="Jorgensen S.L."/>
            <person name="Zaremba-Niedzwiedzka K."/>
            <person name="Martijn J."/>
            <person name="Lind A.E."/>
            <person name="van Eijk R."/>
            <person name="Schleper C."/>
            <person name="Guy L."/>
            <person name="Ettema T.J."/>
        </authorList>
    </citation>
    <scope>NUCLEOTIDE SEQUENCE</scope>
</reference>
<protein>
    <submittedName>
        <fullName evidence="1">Uncharacterized protein</fullName>
    </submittedName>
</protein>
<name>A0A0F9EPC0_9ZZZZ</name>
<dbReference type="AlphaFoldDB" id="A0A0F9EPC0"/>
<proteinExistence type="predicted"/>
<sequence length="61" mass="6763">MALRVGQRQVRIDAGELKEILYQRMETDEKIVGASVQLGMGGTPDTVILTVEKVSEEETQD</sequence>
<evidence type="ECO:0000313" key="1">
    <source>
        <dbReference type="EMBL" id="KKL46745.1"/>
    </source>
</evidence>
<organism evidence="1">
    <name type="scientific">marine sediment metagenome</name>
    <dbReference type="NCBI Taxonomy" id="412755"/>
    <lineage>
        <taxon>unclassified sequences</taxon>
        <taxon>metagenomes</taxon>
        <taxon>ecological metagenomes</taxon>
    </lineage>
</organism>
<comment type="caution">
    <text evidence="1">The sequence shown here is derived from an EMBL/GenBank/DDBJ whole genome shotgun (WGS) entry which is preliminary data.</text>
</comment>
<dbReference type="EMBL" id="LAZR01033921">
    <property type="protein sequence ID" value="KKL46745.1"/>
    <property type="molecule type" value="Genomic_DNA"/>
</dbReference>
<gene>
    <name evidence="1" type="ORF">LCGC14_2342500</name>
</gene>
<accession>A0A0F9EPC0</accession>